<evidence type="ECO:0000313" key="2">
    <source>
        <dbReference type="EMBL" id="KAK0733810.1"/>
    </source>
</evidence>
<dbReference type="GeneID" id="85327887"/>
<comment type="caution">
    <text evidence="2">The sequence shown here is derived from an EMBL/GenBank/DDBJ whole genome shotgun (WGS) entry which is preliminary data.</text>
</comment>
<sequence>MANLHGNIPSVPLSYQASYQVNLPFRPHHIVNAPTAVEPAGEPAEEPAGEPAGDPPEEFLFPGAFPREADGEPGGQTCGFDHSSLERENAASDGTSDESYEPTLLDVIVVKAMLRKAMRLPAEVVDAIADHAEYWPYTSTSVSYNTLMGDMLVVRGGNGRQENTFLLRTVPVGFPKWPRTHQRQQELNSPPPPRPVGKEYSIEHIQQLIGTPETMLAQPCRKIVFTIRSRDQGWGGTRADHGTYRGSWTWFEAGLERWCEHDGETRDAKDDHDDNDESEGGGISNQRELETNPWSSEPQQPEPNKELSRQLDGFGTVYPKVVRSPATDAYAFEHPVLPVEELKVQCNVTSVKEVKEHRVAWRYTDDCDPSEDPEALGRGRGTNDGEFVRNLKLGDVVTLWAKARFPGWANHIESVRVDVYWAI</sequence>
<gene>
    <name evidence="2" type="ORF">B0T26DRAFT_745807</name>
</gene>
<feature type="region of interest" description="Disordered" evidence="1">
    <location>
        <begin position="38"/>
        <end position="99"/>
    </location>
</feature>
<evidence type="ECO:0000313" key="3">
    <source>
        <dbReference type="Proteomes" id="UP001172101"/>
    </source>
</evidence>
<organism evidence="2 3">
    <name type="scientific">Lasiosphaeria miniovina</name>
    <dbReference type="NCBI Taxonomy" id="1954250"/>
    <lineage>
        <taxon>Eukaryota</taxon>
        <taxon>Fungi</taxon>
        <taxon>Dikarya</taxon>
        <taxon>Ascomycota</taxon>
        <taxon>Pezizomycotina</taxon>
        <taxon>Sordariomycetes</taxon>
        <taxon>Sordariomycetidae</taxon>
        <taxon>Sordariales</taxon>
        <taxon>Lasiosphaeriaceae</taxon>
        <taxon>Lasiosphaeria</taxon>
    </lineage>
</organism>
<name>A0AA40BGI1_9PEZI</name>
<dbReference type="RefSeq" id="XP_060302687.1">
    <property type="nucleotide sequence ID" value="XM_060444617.1"/>
</dbReference>
<dbReference type="Proteomes" id="UP001172101">
    <property type="component" value="Unassembled WGS sequence"/>
</dbReference>
<feature type="region of interest" description="Disordered" evidence="1">
    <location>
        <begin position="262"/>
        <end position="309"/>
    </location>
</feature>
<dbReference type="EMBL" id="JAUIRO010000001">
    <property type="protein sequence ID" value="KAK0733810.1"/>
    <property type="molecule type" value="Genomic_DNA"/>
</dbReference>
<reference evidence="2" key="1">
    <citation type="submission" date="2023-06" db="EMBL/GenBank/DDBJ databases">
        <title>Genome-scale phylogeny and comparative genomics of the fungal order Sordariales.</title>
        <authorList>
            <consortium name="Lawrence Berkeley National Laboratory"/>
            <person name="Hensen N."/>
            <person name="Bonometti L."/>
            <person name="Westerberg I."/>
            <person name="Brannstrom I.O."/>
            <person name="Guillou S."/>
            <person name="Cros-Aarteil S."/>
            <person name="Calhoun S."/>
            <person name="Haridas S."/>
            <person name="Kuo A."/>
            <person name="Mondo S."/>
            <person name="Pangilinan J."/>
            <person name="Riley R."/>
            <person name="LaButti K."/>
            <person name="Andreopoulos B."/>
            <person name="Lipzen A."/>
            <person name="Chen C."/>
            <person name="Yanf M."/>
            <person name="Daum C."/>
            <person name="Ng V."/>
            <person name="Clum A."/>
            <person name="Steindorff A."/>
            <person name="Ohm R."/>
            <person name="Martin F."/>
            <person name="Silar P."/>
            <person name="Natvig D."/>
            <person name="Lalanne C."/>
            <person name="Gautier V."/>
            <person name="Ament-velasquez S.L."/>
            <person name="Kruys A."/>
            <person name="Hutchinson M.I."/>
            <person name="Powell A.J."/>
            <person name="Barry K."/>
            <person name="Miller A.N."/>
            <person name="Grigoriev I.V."/>
            <person name="Debuchy R."/>
            <person name="Gladieux P."/>
            <person name="Thoren M.H."/>
            <person name="Johannesson H."/>
        </authorList>
    </citation>
    <scope>NUCLEOTIDE SEQUENCE</scope>
    <source>
        <strain evidence="2">SMH2392-1A</strain>
    </source>
</reference>
<accession>A0AA40BGI1</accession>
<dbReference type="AlphaFoldDB" id="A0AA40BGI1"/>
<feature type="compositionally biased region" description="Basic and acidic residues" evidence="1">
    <location>
        <begin position="262"/>
        <end position="272"/>
    </location>
</feature>
<protein>
    <recommendedName>
        <fullName evidence="4">Ankyrin repeat protein</fullName>
    </recommendedName>
</protein>
<keyword evidence="3" id="KW-1185">Reference proteome</keyword>
<evidence type="ECO:0000256" key="1">
    <source>
        <dbReference type="SAM" id="MobiDB-lite"/>
    </source>
</evidence>
<evidence type="ECO:0008006" key="4">
    <source>
        <dbReference type="Google" id="ProtNLM"/>
    </source>
</evidence>
<proteinExistence type="predicted"/>